<dbReference type="EMBL" id="QWKP01000220">
    <property type="protein sequence ID" value="RHA37753.1"/>
    <property type="molecule type" value="Genomic_DNA"/>
</dbReference>
<gene>
    <name evidence="1" type="ORF">D1825_16050</name>
</gene>
<organism evidence="1 2">
    <name type="scientific">Cellulomonas rhizosphaerae</name>
    <dbReference type="NCBI Taxonomy" id="2293719"/>
    <lineage>
        <taxon>Bacteria</taxon>
        <taxon>Bacillati</taxon>
        <taxon>Actinomycetota</taxon>
        <taxon>Actinomycetes</taxon>
        <taxon>Micrococcales</taxon>
        <taxon>Cellulomonadaceae</taxon>
        <taxon>Cellulomonas</taxon>
    </lineage>
</organism>
<reference evidence="1 2" key="1">
    <citation type="submission" date="2018-08" db="EMBL/GenBank/DDBJ databases">
        <title>Cellulomonas rhizosphaerae sp. nov., a novel actinomycete isolated from soil.</title>
        <authorList>
            <person name="Tian Y."/>
        </authorList>
    </citation>
    <scope>NUCLEOTIDE SEQUENCE [LARGE SCALE GENOMIC DNA]</scope>
    <source>
        <strain evidence="1 2">NEAU-TCZ24</strain>
    </source>
</reference>
<dbReference type="Proteomes" id="UP000283374">
    <property type="component" value="Unassembled WGS sequence"/>
</dbReference>
<accession>A0A413RHS6</accession>
<proteinExistence type="predicted"/>
<evidence type="ECO:0000313" key="2">
    <source>
        <dbReference type="Proteomes" id="UP000283374"/>
    </source>
</evidence>
<protein>
    <submittedName>
        <fullName evidence="1">Uncharacterized protein</fullName>
    </submittedName>
</protein>
<keyword evidence="2" id="KW-1185">Reference proteome</keyword>
<evidence type="ECO:0000313" key="1">
    <source>
        <dbReference type="EMBL" id="RHA37753.1"/>
    </source>
</evidence>
<sequence>MGKGKRPDYPPICMLAVLMASTLYGGDATVIRELSCYGAFLWKVCAQHLEEQMDGFLLPDARARRHGGHPLRRQ</sequence>
<name>A0A413RHS6_9CELL</name>
<comment type="caution">
    <text evidence="1">The sequence shown here is derived from an EMBL/GenBank/DDBJ whole genome shotgun (WGS) entry which is preliminary data.</text>
</comment>
<dbReference type="AlphaFoldDB" id="A0A413RHS6"/>